<dbReference type="OrthoDB" id="9790406at2"/>
<dbReference type="Gene3D" id="2.40.50.180">
    <property type="entry name" value="CheA-289, Domain 4"/>
    <property type="match status" value="1"/>
</dbReference>
<dbReference type="InterPro" id="IPR036061">
    <property type="entry name" value="CheW-like_dom_sf"/>
</dbReference>
<dbReference type="Pfam" id="PF01584">
    <property type="entry name" value="CheW"/>
    <property type="match status" value="2"/>
</dbReference>
<proteinExistence type="predicted"/>
<evidence type="ECO:0000313" key="3">
    <source>
        <dbReference type="Proteomes" id="UP000198615"/>
    </source>
</evidence>
<dbReference type="GO" id="GO:0006935">
    <property type="term" value="P:chemotaxis"/>
    <property type="evidence" value="ECO:0007669"/>
    <property type="project" value="InterPro"/>
</dbReference>
<dbReference type="RefSeq" id="WP_028792836.1">
    <property type="nucleotide sequence ID" value="NZ_FNBW01000005.1"/>
</dbReference>
<feature type="domain" description="CheW-like" evidence="1">
    <location>
        <begin position="16"/>
        <end position="149"/>
    </location>
</feature>
<sequence>MNAVVGGGKPGGSQERIPVLLFMSDGRRFGIPLARVREVVEIERMEPIEGDSEDYIGVMVLRDEPIPLVVMRLHPREEELDLAMCIVLQRGSAVIGLAVERILGIRDFGPAKPMHGLVAGNEVQHAFLDEKGELVQAVDADRWFNAQSALPLLADQRAVAERADPDEIRVRQRPKYMAITVGGQLFAIDSSIVERAIDDIDTAPLPRRPGVKIDSVIEVSGNILPVLRLTEDGFENQSIHIIVSHFDQKWAIATEGVLGIVDDESPPGPADEEGQARVITHKGTFHEVVDLTGLIASHVPEFHRGGDRSVALT</sequence>
<evidence type="ECO:0000313" key="2">
    <source>
        <dbReference type="EMBL" id="SDF61955.1"/>
    </source>
</evidence>
<dbReference type="Proteomes" id="UP000198615">
    <property type="component" value="Unassembled WGS sequence"/>
</dbReference>
<name>A0A8G2BGS2_9PROT</name>
<dbReference type="AlphaFoldDB" id="A0A8G2BGS2"/>
<dbReference type="EMBL" id="FNBW01000005">
    <property type="protein sequence ID" value="SDF61955.1"/>
    <property type="molecule type" value="Genomic_DNA"/>
</dbReference>
<gene>
    <name evidence="2" type="ORF">SAMN05660686_01796</name>
</gene>
<organism evidence="2 3">
    <name type="scientific">Thalassobaculum litoreum DSM 18839</name>
    <dbReference type="NCBI Taxonomy" id="1123362"/>
    <lineage>
        <taxon>Bacteria</taxon>
        <taxon>Pseudomonadati</taxon>
        <taxon>Pseudomonadota</taxon>
        <taxon>Alphaproteobacteria</taxon>
        <taxon>Rhodospirillales</taxon>
        <taxon>Thalassobaculaceae</taxon>
        <taxon>Thalassobaculum</taxon>
    </lineage>
</organism>
<dbReference type="GO" id="GO:0007165">
    <property type="term" value="P:signal transduction"/>
    <property type="evidence" value="ECO:0007669"/>
    <property type="project" value="InterPro"/>
</dbReference>
<dbReference type="InterPro" id="IPR002545">
    <property type="entry name" value="CheW-lke_dom"/>
</dbReference>
<keyword evidence="3" id="KW-1185">Reference proteome</keyword>
<dbReference type="Gene3D" id="2.30.30.40">
    <property type="entry name" value="SH3 Domains"/>
    <property type="match status" value="1"/>
</dbReference>
<protein>
    <submittedName>
        <fullName evidence="2">Chemotaxis signal transduction protein</fullName>
    </submittedName>
</protein>
<reference evidence="2 3" key="1">
    <citation type="submission" date="2016-10" db="EMBL/GenBank/DDBJ databases">
        <authorList>
            <person name="Varghese N."/>
            <person name="Submissions S."/>
        </authorList>
    </citation>
    <scope>NUCLEOTIDE SEQUENCE [LARGE SCALE GENOMIC DNA]</scope>
    <source>
        <strain evidence="2 3">DSM 18839</strain>
    </source>
</reference>
<accession>A0A8G2BGS2</accession>
<comment type="caution">
    <text evidence="2">The sequence shown here is derived from an EMBL/GenBank/DDBJ whole genome shotgun (WGS) entry which is preliminary data.</text>
</comment>
<dbReference type="SUPFAM" id="SSF50341">
    <property type="entry name" value="CheW-like"/>
    <property type="match status" value="2"/>
</dbReference>
<dbReference type="SMART" id="SM00260">
    <property type="entry name" value="CheW"/>
    <property type="match status" value="1"/>
</dbReference>
<evidence type="ECO:0000259" key="1">
    <source>
        <dbReference type="PROSITE" id="PS50851"/>
    </source>
</evidence>
<dbReference type="PROSITE" id="PS50851">
    <property type="entry name" value="CHEW"/>
    <property type="match status" value="1"/>
</dbReference>